<comment type="caution">
    <text evidence="1">The sequence shown here is derived from an EMBL/GenBank/DDBJ whole genome shotgun (WGS) entry which is preliminary data.</text>
</comment>
<reference evidence="1 2" key="1">
    <citation type="submission" date="2019-11" db="EMBL/GenBank/DDBJ databases">
        <title>Pedobacter sp. HMF7647 Genome sequencing and assembly.</title>
        <authorList>
            <person name="Kang H."/>
            <person name="Kim H."/>
            <person name="Joh K."/>
        </authorList>
    </citation>
    <scope>NUCLEOTIDE SEQUENCE [LARGE SCALE GENOMIC DNA]</scope>
    <source>
        <strain evidence="1 2">HMF7647</strain>
    </source>
</reference>
<sequence length="133" mass="14995">MRFILLSTVLFFALSACKKEESSSSLTGTWELRQVNGLQVKGASPDIPAGQGNIVKISDNYFEKYYGDKLVQKSTYKVEKVNLSVNNDVAEYKITFDDDSYMPSYLLNVEKKKLTIYIGAIASDGVEEIYLRK</sequence>
<organism evidence="1 2">
    <name type="scientific">Hufsiella arboris</name>
    <dbReference type="NCBI Taxonomy" id="2695275"/>
    <lineage>
        <taxon>Bacteria</taxon>
        <taxon>Pseudomonadati</taxon>
        <taxon>Bacteroidota</taxon>
        <taxon>Sphingobacteriia</taxon>
        <taxon>Sphingobacteriales</taxon>
        <taxon>Sphingobacteriaceae</taxon>
        <taxon>Hufsiella</taxon>
    </lineage>
</organism>
<evidence type="ECO:0008006" key="3">
    <source>
        <dbReference type="Google" id="ProtNLM"/>
    </source>
</evidence>
<protein>
    <recommendedName>
        <fullName evidence="3">Lipocalin-like domain-containing protein</fullName>
    </recommendedName>
</protein>
<keyword evidence="2" id="KW-1185">Reference proteome</keyword>
<name>A0A7K1YE14_9SPHI</name>
<dbReference type="AlphaFoldDB" id="A0A7K1YE14"/>
<dbReference type="EMBL" id="WVHT01000010">
    <property type="protein sequence ID" value="MXV52843.1"/>
    <property type="molecule type" value="Genomic_DNA"/>
</dbReference>
<evidence type="ECO:0000313" key="1">
    <source>
        <dbReference type="EMBL" id="MXV52843.1"/>
    </source>
</evidence>
<evidence type="ECO:0000313" key="2">
    <source>
        <dbReference type="Proteomes" id="UP000466586"/>
    </source>
</evidence>
<gene>
    <name evidence="1" type="ORF">GS399_17865</name>
</gene>
<accession>A0A7K1YE14</accession>
<dbReference type="Proteomes" id="UP000466586">
    <property type="component" value="Unassembled WGS sequence"/>
</dbReference>
<dbReference type="RefSeq" id="WP_160846020.1">
    <property type="nucleotide sequence ID" value="NZ_WVHT01000010.1"/>
</dbReference>
<proteinExistence type="predicted"/>
<dbReference type="PROSITE" id="PS51257">
    <property type="entry name" value="PROKAR_LIPOPROTEIN"/>
    <property type="match status" value="1"/>
</dbReference>